<dbReference type="HOGENOM" id="CLU_2910531_0_0_1"/>
<evidence type="ECO:0000256" key="1">
    <source>
        <dbReference type="SAM" id="MobiDB-lite"/>
    </source>
</evidence>
<feature type="compositionally biased region" description="Basic and acidic residues" evidence="1">
    <location>
        <begin position="27"/>
        <end position="39"/>
    </location>
</feature>
<protein>
    <submittedName>
        <fullName evidence="2">Uncharacterized protein</fullName>
    </submittedName>
</protein>
<dbReference type="Proteomes" id="UP000053989">
    <property type="component" value="Unassembled WGS sequence"/>
</dbReference>
<sequence length="62" mass="7081">METLSRIANELLGRAETLARTSGSGYVDRHRCSKSRDPESPSLPNNQKYCLTSEFLEDSLWY</sequence>
<dbReference type="AlphaFoldDB" id="A0A0C3ESE9"/>
<name>A0A0C3ESE9_9AGAM</name>
<reference evidence="3" key="2">
    <citation type="submission" date="2015-01" db="EMBL/GenBank/DDBJ databases">
        <title>Evolutionary Origins and Diversification of the Mycorrhizal Mutualists.</title>
        <authorList>
            <consortium name="DOE Joint Genome Institute"/>
            <consortium name="Mycorrhizal Genomics Consortium"/>
            <person name="Kohler A."/>
            <person name="Kuo A."/>
            <person name="Nagy L.G."/>
            <person name="Floudas D."/>
            <person name="Copeland A."/>
            <person name="Barry K.W."/>
            <person name="Cichocki N."/>
            <person name="Veneault-Fourrey C."/>
            <person name="LaButti K."/>
            <person name="Lindquist E.A."/>
            <person name="Lipzen A."/>
            <person name="Lundell T."/>
            <person name="Morin E."/>
            <person name="Murat C."/>
            <person name="Riley R."/>
            <person name="Ohm R."/>
            <person name="Sun H."/>
            <person name="Tunlid A."/>
            <person name="Henrissat B."/>
            <person name="Grigoriev I.V."/>
            <person name="Hibbett D.S."/>
            <person name="Martin F."/>
        </authorList>
    </citation>
    <scope>NUCLEOTIDE SEQUENCE [LARGE SCALE GENOMIC DNA]</scope>
    <source>
        <strain evidence="3">Foug A</strain>
    </source>
</reference>
<accession>A0A0C3ESE9</accession>
<evidence type="ECO:0000313" key="3">
    <source>
        <dbReference type="Proteomes" id="UP000053989"/>
    </source>
</evidence>
<keyword evidence="3" id="KW-1185">Reference proteome</keyword>
<feature type="region of interest" description="Disordered" evidence="1">
    <location>
        <begin position="22"/>
        <end position="47"/>
    </location>
</feature>
<feature type="non-terminal residue" evidence="2">
    <location>
        <position position="62"/>
    </location>
</feature>
<gene>
    <name evidence="2" type="ORF">SCLCIDRAFT_1206916</name>
</gene>
<proteinExistence type="predicted"/>
<dbReference type="EMBL" id="KN822004">
    <property type="protein sequence ID" value="KIM70746.1"/>
    <property type="molecule type" value="Genomic_DNA"/>
</dbReference>
<evidence type="ECO:0000313" key="2">
    <source>
        <dbReference type="EMBL" id="KIM70746.1"/>
    </source>
</evidence>
<organism evidence="2 3">
    <name type="scientific">Scleroderma citrinum Foug A</name>
    <dbReference type="NCBI Taxonomy" id="1036808"/>
    <lineage>
        <taxon>Eukaryota</taxon>
        <taxon>Fungi</taxon>
        <taxon>Dikarya</taxon>
        <taxon>Basidiomycota</taxon>
        <taxon>Agaricomycotina</taxon>
        <taxon>Agaricomycetes</taxon>
        <taxon>Agaricomycetidae</taxon>
        <taxon>Boletales</taxon>
        <taxon>Sclerodermatineae</taxon>
        <taxon>Sclerodermataceae</taxon>
        <taxon>Scleroderma</taxon>
    </lineage>
</organism>
<reference evidence="2 3" key="1">
    <citation type="submission" date="2014-04" db="EMBL/GenBank/DDBJ databases">
        <authorList>
            <consortium name="DOE Joint Genome Institute"/>
            <person name="Kuo A."/>
            <person name="Kohler A."/>
            <person name="Nagy L.G."/>
            <person name="Floudas D."/>
            <person name="Copeland A."/>
            <person name="Barry K.W."/>
            <person name="Cichocki N."/>
            <person name="Veneault-Fourrey C."/>
            <person name="LaButti K."/>
            <person name="Lindquist E.A."/>
            <person name="Lipzen A."/>
            <person name="Lundell T."/>
            <person name="Morin E."/>
            <person name="Murat C."/>
            <person name="Sun H."/>
            <person name="Tunlid A."/>
            <person name="Henrissat B."/>
            <person name="Grigoriev I.V."/>
            <person name="Hibbett D.S."/>
            <person name="Martin F."/>
            <person name="Nordberg H.P."/>
            <person name="Cantor M.N."/>
            <person name="Hua S.X."/>
        </authorList>
    </citation>
    <scope>NUCLEOTIDE SEQUENCE [LARGE SCALE GENOMIC DNA]</scope>
    <source>
        <strain evidence="2 3">Foug A</strain>
    </source>
</reference>
<dbReference type="InParanoid" id="A0A0C3ESE9"/>